<dbReference type="Proteomes" id="UP001177003">
    <property type="component" value="Chromosome 3"/>
</dbReference>
<keyword evidence="3" id="KW-1185">Reference proteome</keyword>
<evidence type="ECO:0000259" key="1">
    <source>
        <dbReference type="Pfam" id="PF03078"/>
    </source>
</evidence>
<name>A0AA35YL67_LACSI</name>
<accession>A0AA35YL67</accession>
<evidence type="ECO:0000313" key="2">
    <source>
        <dbReference type="EMBL" id="CAI9275944.1"/>
    </source>
</evidence>
<dbReference type="Pfam" id="PF03078">
    <property type="entry name" value="ATHILA"/>
    <property type="match status" value="1"/>
</dbReference>
<dbReference type="InterPro" id="IPR004312">
    <property type="entry name" value="ATHILA_Orf1_C"/>
</dbReference>
<dbReference type="EMBL" id="OX465079">
    <property type="protein sequence ID" value="CAI9275944.1"/>
    <property type="molecule type" value="Genomic_DNA"/>
</dbReference>
<proteinExistence type="predicted"/>
<feature type="domain" description="Arabidopsis retrotransposon Orf1 C-terminal" evidence="1">
    <location>
        <begin position="3"/>
        <end position="91"/>
    </location>
</feature>
<evidence type="ECO:0000313" key="3">
    <source>
        <dbReference type="Proteomes" id="UP001177003"/>
    </source>
</evidence>
<protein>
    <recommendedName>
        <fullName evidence="1">Arabidopsis retrotransposon Orf1 C-terminal domain-containing protein</fullName>
    </recommendedName>
</protein>
<reference evidence="2" key="1">
    <citation type="submission" date="2023-04" db="EMBL/GenBank/DDBJ databases">
        <authorList>
            <person name="Vijverberg K."/>
            <person name="Xiong W."/>
            <person name="Schranz E."/>
        </authorList>
    </citation>
    <scope>NUCLEOTIDE SEQUENCE</scope>
</reference>
<sequence length="161" mass="18078">MNQDHALSLDQINAIVGAPTEHTFGPNNPIPGYNDLTWWTDFMRQLPYVSSSSKASSLIHPVMKVYHKIIASLVIPREERSTISTLELKILYAMAYSDDNLIPHYGSFLCNKLTRLSTSRSDKLSCGGIVCLFSKSAPVRAPYHEIHQPLPDETYLTTEIL</sequence>
<dbReference type="AlphaFoldDB" id="A0AA35YL67"/>
<organism evidence="2 3">
    <name type="scientific">Lactuca saligna</name>
    <name type="common">Willowleaf lettuce</name>
    <dbReference type="NCBI Taxonomy" id="75948"/>
    <lineage>
        <taxon>Eukaryota</taxon>
        <taxon>Viridiplantae</taxon>
        <taxon>Streptophyta</taxon>
        <taxon>Embryophyta</taxon>
        <taxon>Tracheophyta</taxon>
        <taxon>Spermatophyta</taxon>
        <taxon>Magnoliopsida</taxon>
        <taxon>eudicotyledons</taxon>
        <taxon>Gunneridae</taxon>
        <taxon>Pentapetalae</taxon>
        <taxon>asterids</taxon>
        <taxon>campanulids</taxon>
        <taxon>Asterales</taxon>
        <taxon>Asteraceae</taxon>
        <taxon>Cichorioideae</taxon>
        <taxon>Cichorieae</taxon>
        <taxon>Lactucinae</taxon>
        <taxon>Lactuca</taxon>
    </lineage>
</organism>
<gene>
    <name evidence="2" type="ORF">LSALG_LOCUS15962</name>
</gene>